<feature type="chain" id="PRO_5036310510" description="Lipoprotein" evidence="2">
    <location>
        <begin position="22"/>
        <end position="93"/>
    </location>
</feature>
<keyword evidence="5" id="KW-1185">Reference proteome</keyword>
<dbReference type="EMBL" id="UGVN01000001">
    <property type="protein sequence ID" value="SUE42230.1"/>
    <property type="molecule type" value="Genomic_DNA"/>
</dbReference>
<evidence type="ECO:0000313" key="6">
    <source>
        <dbReference type="Proteomes" id="UP000254919"/>
    </source>
</evidence>
<evidence type="ECO:0000313" key="5">
    <source>
        <dbReference type="Proteomes" id="UP000054844"/>
    </source>
</evidence>
<name>A0A1S8D5B9_9PROT</name>
<feature type="compositionally biased region" description="Low complexity" evidence="1">
    <location>
        <begin position="64"/>
        <end position="86"/>
    </location>
</feature>
<proteinExistence type="predicted"/>
<evidence type="ECO:0000313" key="4">
    <source>
        <dbReference type="EMBL" id="SUE42230.1"/>
    </source>
</evidence>
<evidence type="ECO:0000313" key="3">
    <source>
        <dbReference type="EMBL" id="ONH82790.1"/>
    </source>
</evidence>
<dbReference type="GeneID" id="99634992"/>
<dbReference type="Proteomes" id="UP000054844">
    <property type="component" value="Unassembled WGS sequence"/>
</dbReference>
<evidence type="ECO:0000256" key="1">
    <source>
        <dbReference type="SAM" id="MobiDB-lite"/>
    </source>
</evidence>
<gene>
    <name evidence="3" type="ORF">APZ41_012720</name>
    <name evidence="4" type="ORF">NCTC13291_03849</name>
</gene>
<accession>A0A1S8D5B9</accession>
<sequence length="93" mass="9840">MKKIALVLLVALAGCSTTPKAPEVVDPLEAYRPACKEKWQTLYAIEKCAQAGYDQARGMPAVGETPTASAEPEAPATKAAAKTTTARGRSQRH</sequence>
<dbReference type="STRING" id="207340.APZ41_012720"/>
<reference evidence="4 6" key="2">
    <citation type="submission" date="2018-06" db="EMBL/GenBank/DDBJ databases">
        <authorList>
            <consortium name="Pathogen Informatics"/>
            <person name="Doyle S."/>
        </authorList>
    </citation>
    <scope>NUCLEOTIDE SEQUENCE [LARGE SCALE GENOMIC DNA]</scope>
    <source>
        <strain evidence="4 6">NCTC13291</strain>
    </source>
</reference>
<dbReference type="RefSeq" id="WP_019462322.1">
    <property type="nucleotide sequence ID" value="NZ_AP031462.1"/>
</dbReference>
<feature type="region of interest" description="Disordered" evidence="1">
    <location>
        <begin position="59"/>
        <end position="93"/>
    </location>
</feature>
<dbReference type="PROSITE" id="PS51257">
    <property type="entry name" value="PROKAR_LIPOPROTEIN"/>
    <property type="match status" value="1"/>
</dbReference>
<organism evidence="3 5">
    <name type="scientific">Roseomonas mucosa</name>
    <dbReference type="NCBI Taxonomy" id="207340"/>
    <lineage>
        <taxon>Bacteria</taxon>
        <taxon>Pseudomonadati</taxon>
        <taxon>Pseudomonadota</taxon>
        <taxon>Alphaproteobacteria</taxon>
        <taxon>Acetobacterales</taxon>
        <taxon>Roseomonadaceae</taxon>
        <taxon>Roseomonas</taxon>
    </lineage>
</organism>
<dbReference type="EMBL" id="LLWF02000041">
    <property type="protein sequence ID" value="ONH82790.1"/>
    <property type="molecule type" value="Genomic_DNA"/>
</dbReference>
<feature type="signal peptide" evidence="2">
    <location>
        <begin position="1"/>
        <end position="21"/>
    </location>
</feature>
<dbReference type="OrthoDB" id="9925282at2"/>
<dbReference type="AlphaFoldDB" id="A0A1S8D5B9"/>
<keyword evidence="2" id="KW-0732">Signal</keyword>
<dbReference type="Proteomes" id="UP000254919">
    <property type="component" value="Unassembled WGS sequence"/>
</dbReference>
<protein>
    <recommendedName>
        <fullName evidence="7">Lipoprotein</fullName>
    </recommendedName>
</protein>
<reference evidence="3 5" key="1">
    <citation type="submission" date="2016-12" db="EMBL/GenBank/DDBJ databases">
        <title>Draft genome sequence of Roseomonas mucosa strain AU37, isolated from a peripheral intravenous catheter.</title>
        <authorList>
            <person name="Choudhury M.A."/>
            <person name="Sidjabat H.E."/>
            <person name="Wailan A.M."/>
            <person name="Zhang L."/>
            <person name="Marsh N.M."/>
            <person name="Rickard C.M."/>
            <person name="Davies M."/>
            <person name="Mcmillan D.J."/>
        </authorList>
    </citation>
    <scope>NUCLEOTIDE SEQUENCE [LARGE SCALE GENOMIC DNA]</scope>
    <source>
        <strain evidence="3 5">SAVE376</strain>
    </source>
</reference>
<evidence type="ECO:0000256" key="2">
    <source>
        <dbReference type="SAM" id="SignalP"/>
    </source>
</evidence>
<evidence type="ECO:0008006" key="7">
    <source>
        <dbReference type="Google" id="ProtNLM"/>
    </source>
</evidence>